<name>A0A0F9AD04_9ZZZZ</name>
<accession>A0A0F9AD04</accession>
<organism evidence="2">
    <name type="scientific">marine sediment metagenome</name>
    <dbReference type="NCBI Taxonomy" id="412755"/>
    <lineage>
        <taxon>unclassified sequences</taxon>
        <taxon>metagenomes</taxon>
        <taxon>ecological metagenomes</taxon>
    </lineage>
</organism>
<dbReference type="EMBL" id="LAZR01043356">
    <property type="protein sequence ID" value="KKL07275.1"/>
    <property type="molecule type" value="Genomic_DNA"/>
</dbReference>
<evidence type="ECO:0000313" key="2">
    <source>
        <dbReference type="EMBL" id="KKL07275.1"/>
    </source>
</evidence>
<gene>
    <name evidence="2" type="ORF">LCGC14_2587650</name>
</gene>
<feature type="region of interest" description="Disordered" evidence="1">
    <location>
        <begin position="192"/>
        <end position="217"/>
    </location>
</feature>
<sequence>MNFVLWGEDKSCKNTLALTFPKPLVDMEFDIGGFERSCRNLPHLPIKDWYNEGLIRLETFIMPFQIGEIDPIKNIIRPSKLVVGMKELFYEFAAKFIAHLKNPEIKSIVTNNNFKKLLESNSRLDKNRLDKKKKYGEYSHVLLTDEEHKKIQEKTGDVKKWIKILDEGIHLKAYKYSSHYLAILKWFKKDKSEPTGKKRSTLIPLEPLTETEKTESAQQAAELANKYLGVE</sequence>
<evidence type="ECO:0000256" key="1">
    <source>
        <dbReference type="SAM" id="MobiDB-lite"/>
    </source>
</evidence>
<protein>
    <submittedName>
        <fullName evidence="2">Uncharacterized protein</fullName>
    </submittedName>
</protein>
<dbReference type="AlphaFoldDB" id="A0A0F9AD04"/>
<comment type="caution">
    <text evidence="2">The sequence shown here is derived from an EMBL/GenBank/DDBJ whole genome shotgun (WGS) entry which is preliminary data.</text>
</comment>
<reference evidence="2" key="1">
    <citation type="journal article" date="2015" name="Nature">
        <title>Complex archaea that bridge the gap between prokaryotes and eukaryotes.</title>
        <authorList>
            <person name="Spang A."/>
            <person name="Saw J.H."/>
            <person name="Jorgensen S.L."/>
            <person name="Zaremba-Niedzwiedzka K."/>
            <person name="Martijn J."/>
            <person name="Lind A.E."/>
            <person name="van Eijk R."/>
            <person name="Schleper C."/>
            <person name="Guy L."/>
            <person name="Ettema T.J."/>
        </authorList>
    </citation>
    <scope>NUCLEOTIDE SEQUENCE</scope>
</reference>
<proteinExistence type="predicted"/>